<evidence type="ECO:0000313" key="12">
    <source>
        <dbReference type="EMBL" id="NWS60188.1"/>
    </source>
</evidence>
<evidence type="ECO:0000313" key="13">
    <source>
        <dbReference type="Proteomes" id="UP000541181"/>
    </source>
</evidence>
<dbReference type="PROSITE" id="PS50096">
    <property type="entry name" value="IQ"/>
    <property type="match status" value="1"/>
</dbReference>
<accession>A0A7K5GT23</accession>
<comment type="caution">
    <text evidence="12">The sequence shown here is derived from an EMBL/GenBank/DDBJ whole genome shotgun (WGS) entry which is preliminary data.</text>
</comment>
<comment type="subcellular location">
    <subcellularLocation>
        <location evidence="1">Cytoplasm</location>
        <location evidence="1">Cytoskeleton</location>
        <location evidence="1">Flagellum axoneme</location>
    </subcellularLocation>
</comment>
<dbReference type="Proteomes" id="UP000541181">
    <property type="component" value="Unassembled WGS sequence"/>
</dbReference>
<feature type="non-terminal residue" evidence="12">
    <location>
        <position position="398"/>
    </location>
</feature>
<dbReference type="InterPro" id="IPR000048">
    <property type="entry name" value="IQ_motif_EF-hand-BS"/>
</dbReference>
<sequence>MEKFTHLEALLFTAVLENCVDQLSILGYIMPVSYEGETDLSHTGIQEIKEIVETQKELDTNYQALMSARQASGERITSMSLKSIEHKQQLGKTEDLKSTHHLSIRAMKHSALTVESLRKIQADRQYASDVTTITMKKMQELGTFNSLTEANEREKEKKSKFHDLLIRSEEGKKEIKSLQKQLQDVKKETEIELQNRDNMIAYLKDELQEMKAKMNMESCYVKKSTDLQVHQTKKKCSNAENVLDKEIQKLRSKTDEEIRVHMEIENFLRQHHKKVEEKLEYWVDKYENDTDAKDEELDALKASKANNLEILQRLAKECQTFEETIISDRTEKEAKRRQLEQDALELKSILKLQAWWRGTMVRRNLGPYQALRKSRQKHLSKQKEKGKKKKSGAKKKMR</sequence>
<dbReference type="OrthoDB" id="10254713at2759"/>
<keyword evidence="7" id="KW-0206">Cytoskeleton</keyword>
<name>A0A7K5GT23_9AVES</name>
<evidence type="ECO:0000256" key="1">
    <source>
        <dbReference type="ARBA" id="ARBA00004611"/>
    </source>
</evidence>
<feature type="non-terminal residue" evidence="12">
    <location>
        <position position="1"/>
    </location>
</feature>
<evidence type="ECO:0000256" key="10">
    <source>
        <dbReference type="SAM" id="Coils"/>
    </source>
</evidence>
<evidence type="ECO:0000256" key="2">
    <source>
        <dbReference type="ARBA" id="ARBA00008222"/>
    </source>
</evidence>
<keyword evidence="4" id="KW-0963">Cytoplasm</keyword>
<keyword evidence="13" id="KW-1185">Reference proteome</keyword>
<dbReference type="SMART" id="SM00015">
    <property type="entry name" value="IQ"/>
    <property type="match status" value="1"/>
</dbReference>
<dbReference type="GO" id="GO:0007288">
    <property type="term" value="P:sperm axoneme assembly"/>
    <property type="evidence" value="ECO:0007669"/>
    <property type="project" value="TreeGrafter"/>
</dbReference>
<evidence type="ECO:0000256" key="5">
    <source>
        <dbReference type="ARBA" id="ARBA00022846"/>
    </source>
</evidence>
<comment type="similarity">
    <text evidence="2">Belongs to the DRC9 family.</text>
</comment>
<keyword evidence="8" id="KW-0966">Cell projection</keyword>
<evidence type="ECO:0000256" key="8">
    <source>
        <dbReference type="ARBA" id="ARBA00023273"/>
    </source>
</evidence>
<evidence type="ECO:0000256" key="4">
    <source>
        <dbReference type="ARBA" id="ARBA00022490"/>
    </source>
</evidence>
<dbReference type="GO" id="GO:0036126">
    <property type="term" value="C:sperm flagellum"/>
    <property type="evidence" value="ECO:0007669"/>
    <property type="project" value="TreeGrafter"/>
</dbReference>
<dbReference type="InterPro" id="IPR042618">
    <property type="entry name" value="IQCG"/>
</dbReference>
<dbReference type="GO" id="GO:0005737">
    <property type="term" value="C:cytoplasm"/>
    <property type="evidence" value="ECO:0007669"/>
    <property type="project" value="TreeGrafter"/>
</dbReference>
<evidence type="ECO:0000256" key="3">
    <source>
        <dbReference type="ARBA" id="ARBA00013738"/>
    </source>
</evidence>
<dbReference type="AlphaFoldDB" id="A0A7K5GT23"/>
<feature type="coiled-coil region" evidence="10">
    <location>
        <begin position="168"/>
        <end position="256"/>
    </location>
</feature>
<reference evidence="12 13" key="1">
    <citation type="submission" date="2019-09" db="EMBL/GenBank/DDBJ databases">
        <title>Bird 10,000 Genomes (B10K) Project - Family phase.</title>
        <authorList>
            <person name="Zhang G."/>
        </authorList>
    </citation>
    <scope>NUCLEOTIDE SEQUENCE [LARGE SCALE GENOMIC DNA]</scope>
    <source>
        <strain evidence="12">B10K-CU-031-22</strain>
    </source>
</reference>
<proteinExistence type="inferred from homology"/>
<keyword evidence="6" id="KW-0969">Cilium</keyword>
<evidence type="ECO:0000256" key="7">
    <source>
        <dbReference type="ARBA" id="ARBA00023212"/>
    </source>
</evidence>
<dbReference type="Pfam" id="PF00612">
    <property type="entry name" value="IQ"/>
    <property type="match status" value="1"/>
</dbReference>
<feature type="compositionally biased region" description="Basic residues" evidence="11">
    <location>
        <begin position="372"/>
        <end position="398"/>
    </location>
</feature>
<feature type="region of interest" description="Disordered" evidence="11">
    <location>
        <begin position="367"/>
        <end position="398"/>
    </location>
</feature>
<keyword evidence="5" id="KW-0282">Flagellum</keyword>
<protein>
    <recommendedName>
        <fullName evidence="3">Dynein regulatory complex protein 9</fullName>
    </recommendedName>
    <alternativeName>
        <fullName evidence="9">IQ domain-containing protein G</fullName>
    </alternativeName>
</protein>
<dbReference type="CDD" id="cd23766">
    <property type="entry name" value="IQCG"/>
    <property type="match status" value="1"/>
</dbReference>
<gene>
    <name evidence="12" type="primary">Iqcg</name>
    <name evidence="12" type="ORF">CHUBUR_R03975</name>
</gene>
<evidence type="ECO:0000256" key="9">
    <source>
        <dbReference type="ARBA" id="ARBA00032183"/>
    </source>
</evidence>
<organism evidence="12 13">
    <name type="scientific">Chunga burmeisteri</name>
    <name type="common">Black-legged seriema</name>
    <dbReference type="NCBI Taxonomy" id="1352770"/>
    <lineage>
        <taxon>Eukaryota</taxon>
        <taxon>Metazoa</taxon>
        <taxon>Chordata</taxon>
        <taxon>Craniata</taxon>
        <taxon>Vertebrata</taxon>
        <taxon>Euteleostomi</taxon>
        <taxon>Archelosauria</taxon>
        <taxon>Archosauria</taxon>
        <taxon>Dinosauria</taxon>
        <taxon>Saurischia</taxon>
        <taxon>Theropoda</taxon>
        <taxon>Coelurosauria</taxon>
        <taxon>Aves</taxon>
        <taxon>Neognathae</taxon>
        <taxon>Neoaves</taxon>
        <taxon>Telluraves</taxon>
        <taxon>Australaves</taxon>
        <taxon>Cariamiformes</taxon>
        <taxon>Cariamidae</taxon>
        <taxon>Chunga</taxon>
    </lineage>
</organism>
<dbReference type="EMBL" id="VZRC01000512">
    <property type="protein sequence ID" value="NWS60188.1"/>
    <property type="molecule type" value="Genomic_DNA"/>
</dbReference>
<dbReference type="PANTHER" id="PTHR14871">
    <property type="entry name" value="DYNEIN REGULATORY COMPLEX PROTEIN 9"/>
    <property type="match status" value="1"/>
</dbReference>
<dbReference type="PANTHER" id="PTHR14871:SF1">
    <property type="entry name" value="DYNEIN REGULATORY COMPLEX PROTEIN 9"/>
    <property type="match status" value="1"/>
</dbReference>
<evidence type="ECO:0000256" key="6">
    <source>
        <dbReference type="ARBA" id="ARBA00023069"/>
    </source>
</evidence>
<keyword evidence="10" id="KW-0175">Coiled coil</keyword>
<evidence type="ECO:0000256" key="11">
    <source>
        <dbReference type="SAM" id="MobiDB-lite"/>
    </source>
</evidence>